<proteinExistence type="predicted"/>
<reference evidence="2" key="1">
    <citation type="submission" date="2020-11" db="EMBL/GenBank/DDBJ databases">
        <authorList>
            <person name="Tran Van P."/>
        </authorList>
    </citation>
    <scope>NUCLEOTIDE SEQUENCE</scope>
</reference>
<evidence type="ECO:0000313" key="2">
    <source>
        <dbReference type="EMBL" id="CAD7639867.1"/>
    </source>
</evidence>
<accession>A0A7R9LE85</accession>
<dbReference type="InterPro" id="IPR028103">
    <property type="entry name" value="Spatacsin"/>
</dbReference>
<evidence type="ECO:0000313" key="3">
    <source>
        <dbReference type="Proteomes" id="UP000728032"/>
    </source>
</evidence>
<dbReference type="Pfam" id="PF14649">
    <property type="entry name" value="Spatacsin_C"/>
    <property type="match status" value="2"/>
</dbReference>
<organism evidence="2">
    <name type="scientific">Oppiella nova</name>
    <dbReference type="NCBI Taxonomy" id="334625"/>
    <lineage>
        <taxon>Eukaryota</taxon>
        <taxon>Metazoa</taxon>
        <taxon>Ecdysozoa</taxon>
        <taxon>Arthropoda</taxon>
        <taxon>Chelicerata</taxon>
        <taxon>Arachnida</taxon>
        <taxon>Acari</taxon>
        <taxon>Acariformes</taxon>
        <taxon>Sarcoptiformes</taxon>
        <taxon>Oribatida</taxon>
        <taxon>Brachypylina</taxon>
        <taxon>Oppioidea</taxon>
        <taxon>Oppiidae</taxon>
        <taxon>Oppiella</taxon>
    </lineage>
</organism>
<feature type="domain" description="Spatacsin C-terminal" evidence="1">
    <location>
        <begin position="2"/>
        <end position="72"/>
    </location>
</feature>
<protein>
    <recommendedName>
        <fullName evidence="1">Spatacsin C-terminal domain-containing protein</fullName>
    </recommendedName>
</protein>
<keyword evidence="3" id="KW-1185">Reference proteome</keyword>
<dbReference type="OrthoDB" id="2018754at2759"/>
<dbReference type="PANTHER" id="PTHR13650:SF0">
    <property type="entry name" value="SPATACSIN"/>
    <property type="match status" value="1"/>
</dbReference>
<dbReference type="EMBL" id="CAJPVJ010000497">
    <property type="protein sequence ID" value="CAG2162665.1"/>
    <property type="molecule type" value="Genomic_DNA"/>
</dbReference>
<dbReference type="EMBL" id="OC915322">
    <property type="protein sequence ID" value="CAD7639867.1"/>
    <property type="molecule type" value="Genomic_DNA"/>
</dbReference>
<dbReference type="Proteomes" id="UP000728032">
    <property type="component" value="Unassembled WGS sequence"/>
</dbReference>
<feature type="domain" description="Spatacsin C-terminal" evidence="1">
    <location>
        <begin position="90"/>
        <end position="188"/>
    </location>
</feature>
<dbReference type="PANTHER" id="PTHR13650">
    <property type="entry name" value="SPATACSIN"/>
    <property type="match status" value="1"/>
</dbReference>
<evidence type="ECO:0000259" key="1">
    <source>
        <dbReference type="Pfam" id="PF14649"/>
    </source>
</evidence>
<dbReference type="GO" id="GO:0005737">
    <property type="term" value="C:cytoplasm"/>
    <property type="evidence" value="ECO:0007669"/>
    <property type="project" value="TreeGrafter"/>
</dbReference>
<dbReference type="AlphaFoldDB" id="A0A7R9LE85"/>
<sequence length="255" mass="30282">MTGIGRYSEMTYCFDLFKENNEFELLLSKRIEKAPQLRIALLDYLKGDKEVFPLVALRFCLYREIAENHEKRRFVVKLLNFMFNWCLDYSADSCGKLAQLIALQIHYLPQNTLLINMNSTQIEAFIENKNINFFEALIIADAYQYNTSWVNAVFNHVILNNDWNYWSDYITRRDISTSFIEELVHKYIQFISNQNVSNERVIQTKKCIQKLIQYISDFEMRFRMASKLSLTEVNHQMINEESGAYLQDLRRNGLL</sequence>
<name>A0A7R9LE85_9ACAR</name>
<dbReference type="InterPro" id="IPR028107">
    <property type="entry name" value="Spatacsin_C_dom"/>
</dbReference>
<gene>
    <name evidence="2" type="ORF">ONB1V03_LOCUS2257</name>
</gene>